<reference evidence="1 2" key="1">
    <citation type="journal article" date="2012" name="BMC Genomics">
        <title>The Caulobacter crescentus phage phiCbK: genomics of a canonical phage.</title>
        <authorList>
            <person name="Gill J.J."/>
            <person name="Berry J.D."/>
            <person name="Russell W.K."/>
            <person name="Lessor L."/>
            <person name="Escobar Garcia D.A."/>
            <person name="Hernandez D."/>
            <person name="Kane A."/>
            <person name="Keene J."/>
            <person name="Maddox M."/>
            <person name="Martin R."/>
            <person name="Mohan S."/>
            <person name="Thorn A.M."/>
            <person name="Russell D.H."/>
            <person name="Young R."/>
        </authorList>
    </citation>
    <scope>NUCLEOTIDE SEQUENCE [LARGE SCALE GENOMIC DNA]</scope>
</reference>
<dbReference type="RefSeq" id="YP_006988241.1">
    <property type="nucleotide sequence ID" value="NC_019406.1"/>
</dbReference>
<gene>
    <name evidence="1" type="ORF">CcrColossus_gp007</name>
</gene>
<evidence type="ECO:0000313" key="1">
    <source>
        <dbReference type="EMBL" id="AFU87877.1"/>
    </source>
</evidence>
<name>K4K5Y5_9CAUD</name>
<dbReference type="EMBL" id="JX100810">
    <property type="protein sequence ID" value="AFU87877.1"/>
    <property type="molecule type" value="Genomic_DNA"/>
</dbReference>
<dbReference type="GeneID" id="13994936"/>
<keyword evidence="2" id="KW-1185">Reference proteome</keyword>
<organism evidence="1 2">
    <name type="scientific">Caulobacter phage CcrColossus</name>
    <dbReference type="NCBI Taxonomy" id="1211640"/>
    <lineage>
        <taxon>Viruses</taxon>
        <taxon>Duplodnaviria</taxon>
        <taxon>Heunggongvirae</taxon>
        <taxon>Uroviricota</taxon>
        <taxon>Caudoviricetes</taxon>
        <taxon>Jeanschmidtviridae</taxon>
        <taxon>Colossusvirus</taxon>
        <taxon>Colossusvirus colossus</taxon>
    </lineage>
</organism>
<proteinExistence type="predicted"/>
<protein>
    <submittedName>
        <fullName evidence="1">Uncharacterized protein</fullName>
    </submittedName>
</protein>
<accession>K4K5Y5</accession>
<dbReference type="Proteomes" id="UP000000463">
    <property type="component" value="Segment"/>
</dbReference>
<sequence>MSNAARAERWIGHVEKGVGRALERAARSRPFAIEAEAAPFLATFKRQAAGHAQRAQTLALAGDRAGALVEARHAERCAANHARILEAVDSVLTAC</sequence>
<evidence type="ECO:0000313" key="2">
    <source>
        <dbReference type="Proteomes" id="UP000000463"/>
    </source>
</evidence>
<dbReference type="KEGG" id="vg:13994936"/>